<dbReference type="InterPro" id="IPR027417">
    <property type="entry name" value="P-loop_NTPase"/>
</dbReference>
<dbReference type="InterPro" id="IPR036388">
    <property type="entry name" value="WH-like_DNA-bd_sf"/>
</dbReference>
<dbReference type="Gene3D" id="1.10.260.40">
    <property type="entry name" value="lambda repressor-like DNA-binding domains"/>
    <property type="match status" value="1"/>
</dbReference>
<dbReference type="GO" id="GO:0003677">
    <property type="term" value="F:DNA binding"/>
    <property type="evidence" value="ECO:0007669"/>
    <property type="project" value="InterPro"/>
</dbReference>
<dbReference type="SUPFAM" id="SSF52540">
    <property type="entry name" value="P-loop containing nucleoside triphosphate hydrolases"/>
    <property type="match status" value="1"/>
</dbReference>
<gene>
    <name evidence="3" type="ORF">FHX34_10113</name>
</gene>
<dbReference type="PROSITE" id="PS50943">
    <property type="entry name" value="HTH_CROC1"/>
    <property type="match status" value="1"/>
</dbReference>
<protein>
    <submittedName>
        <fullName evidence="3">Putative ATPase</fullName>
    </submittedName>
</protein>
<dbReference type="SUPFAM" id="SSF47413">
    <property type="entry name" value="lambda repressor-like DNA-binding domains"/>
    <property type="match status" value="1"/>
</dbReference>
<keyword evidence="4" id="KW-1185">Reference proteome</keyword>
<dbReference type="Pfam" id="PF13560">
    <property type="entry name" value="HTH_31"/>
    <property type="match status" value="1"/>
</dbReference>
<dbReference type="InterPro" id="IPR001387">
    <property type="entry name" value="Cro/C1-type_HTH"/>
</dbReference>
<reference evidence="3 4" key="1">
    <citation type="submission" date="2019-06" db="EMBL/GenBank/DDBJ databases">
        <title>Sequencing the genomes of 1000 actinobacteria strains.</title>
        <authorList>
            <person name="Klenk H.-P."/>
        </authorList>
    </citation>
    <scope>NUCLEOTIDE SEQUENCE [LARGE SCALE GENOMIC DNA]</scope>
    <source>
        <strain evidence="3 4">DSM 43866</strain>
    </source>
</reference>
<dbReference type="GO" id="GO:0043531">
    <property type="term" value="F:ADP binding"/>
    <property type="evidence" value="ECO:0007669"/>
    <property type="project" value="InterPro"/>
</dbReference>
<proteinExistence type="predicted"/>
<name>A0A561WMI7_ACTTI</name>
<feature type="domain" description="HTH cro/C1-type" evidence="2">
    <location>
        <begin position="1"/>
        <end position="45"/>
    </location>
</feature>
<evidence type="ECO:0000256" key="1">
    <source>
        <dbReference type="SAM" id="MobiDB-lite"/>
    </source>
</evidence>
<dbReference type="Gene3D" id="1.10.10.10">
    <property type="entry name" value="Winged helix-like DNA-binding domain superfamily/Winged helix DNA-binding domain"/>
    <property type="match status" value="1"/>
</dbReference>
<dbReference type="Gene3D" id="1.10.8.430">
    <property type="entry name" value="Helical domain of apoptotic protease-activating factors"/>
    <property type="match status" value="1"/>
</dbReference>
<dbReference type="Pfam" id="PF25872">
    <property type="entry name" value="HTH_77"/>
    <property type="match status" value="1"/>
</dbReference>
<feature type="region of interest" description="Disordered" evidence="1">
    <location>
        <begin position="391"/>
        <end position="426"/>
    </location>
</feature>
<feature type="compositionally biased region" description="Basic residues" evidence="1">
    <location>
        <begin position="414"/>
        <end position="426"/>
    </location>
</feature>
<dbReference type="PANTHER" id="PTHR47691:SF3">
    <property type="entry name" value="HTH-TYPE TRANSCRIPTIONAL REGULATOR RV0890C-RELATED"/>
    <property type="match status" value="1"/>
</dbReference>
<comment type="caution">
    <text evidence="3">The sequence shown here is derived from an EMBL/GenBank/DDBJ whole genome shotgun (WGS) entry which is preliminary data.</text>
</comment>
<dbReference type="InterPro" id="IPR042197">
    <property type="entry name" value="Apaf_helical"/>
</dbReference>
<dbReference type="CDD" id="cd00093">
    <property type="entry name" value="HTH_XRE"/>
    <property type="match status" value="1"/>
</dbReference>
<dbReference type="AlphaFoldDB" id="A0A561WMI7"/>
<dbReference type="Gene3D" id="3.40.50.300">
    <property type="entry name" value="P-loop containing nucleotide triphosphate hydrolases"/>
    <property type="match status" value="1"/>
</dbReference>
<dbReference type="PRINTS" id="PR00364">
    <property type="entry name" value="DISEASERSIST"/>
</dbReference>
<evidence type="ECO:0000259" key="2">
    <source>
        <dbReference type="PROSITE" id="PS50943"/>
    </source>
</evidence>
<dbReference type="EMBL" id="VIWY01000001">
    <property type="protein sequence ID" value="TWG25054.1"/>
    <property type="molecule type" value="Genomic_DNA"/>
</dbReference>
<organism evidence="3 4">
    <name type="scientific">Actinoplanes teichomyceticus</name>
    <dbReference type="NCBI Taxonomy" id="1867"/>
    <lineage>
        <taxon>Bacteria</taxon>
        <taxon>Bacillati</taxon>
        <taxon>Actinomycetota</taxon>
        <taxon>Actinomycetes</taxon>
        <taxon>Micromonosporales</taxon>
        <taxon>Micromonosporaceae</taxon>
        <taxon>Actinoplanes</taxon>
    </lineage>
</organism>
<dbReference type="PANTHER" id="PTHR47691">
    <property type="entry name" value="REGULATOR-RELATED"/>
    <property type="match status" value="1"/>
</dbReference>
<evidence type="ECO:0000313" key="3">
    <source>
        <dbReference type="EMBL" id="TWG25054.1"/>
    </source>
</evidence>
<dbReference type="InterPro" id="IPR058852">
    <property type="entry name" value="HTH_77"/>
</dbReference>
<accession>A0A561WMI7</accession>
<sequence>MEQLAEASGVSARAISDMERGRSVAPQRRTVQALAGALALSEADRSTFLAGRTRAAPARPASRCALPRPIADFTGRGGELDRLGRVAALARPAPAAAPVATVSGVAGVGKTALAVQAAHALGERFPGGTFFLDLRGMHARPTGPGEALARLLAALGVPEGETPVHDADRAGLYRDLLRGRPALVVLDNAADEAQVRPMLPGPGPSLTIVTSRRLLAGLDGVHRLSLGHLSAEDAAALLRSIVGVGPQRQADAVREVVELCGRLPLALRIAGNRLTSRPQWSVRHLADRLADERRRLDQLTAGDLRLAAAFNLSYDQLSPSARCLFRRLSLLPWPEFDARLAAVFGPAGPDDTEDALEELVELSLLQAETNGRYRLHNLIRLFARQRLAEEEPAAAHDTAQRRPAAARDTAQRRPAGRLPRRRALAG</sequence>
<dbReference type="Proteomes" id="UP000320239">
    <property type="component" value="Unassembled WGS sequence"/>
</dbReference>
<dbReference type="InterPro" id="IPR010982">
    <property type="entry name" value="Lambda_DNA-bd_dom_sf"/>
</dbReference>
<evidence type="ECO:0000313" key="4">
    <source>
        <dbReference type="Proteomes" id="UP000320239"/>
    </source>
</evidence>